<reference evidence="4" key="1">
    <citation type="submission" date="2022-08" db="EMBL/GenBank/DDBJ databases">
        <authorList>
            <consortium name="DOE Joint Genome Institute"/>
            <person name="Min B."/>
            <person name="Riley R."/>
            <person name="Sierra-Patev S."/>
            <person name="Naranjo-Ortiz M."/>
            <person name="Looney B."/>
            <person name="Konkel Z."/>
            <person name="Slot J.C."/>
            <person name="Sakamoto Y."/>
            <person name="Steenwyk J.L."/>
            <person name="Rokas A."/>
            <person name="Carro J."/>
            <person name="Camarero S."/>
            <person name="Ferreira P."/>
            <person name="Molpeceres G."/>
            <person name="Ruiz-Duenas F.J."/>
            <person name="Serrano A."/>
            <person name="Henrissat B."/>
            <person name="Drula E."/>
            <person name="Hughes K.W."/>
            <person name="Mata J.L."/>
            <person name="Ishikawa N.K."/>
            <person name="Vargas-Isla R."/>
            <person name="Ushijima S."/>
            <person name="Smith C.A."/>
            <person name="Ahrendt S."/>
            <person name="Andreopoulos W."/>
            <person name="He G."/>
            <person name="Labutti K."/>
            <person name="Lipzen A."/>
            <person name="Ng V."/>
            <person name="Sandor L."/>
            <person name="Barry K."/>
            <person name="Martinez A.T."/>
            <person name="Xiao Y."/>
            <person name="Gibbons J.G."/>
            <person name="Terashima K."/>
            <person name="Hibbett D.S."/>
            <person name="Grigoriev I.V."/>
        </authorList>
    </citation>
    <scope>NUCLEOTIDE SEQUENCE</scope>
    <source>
        <strain evidence="4">Sp2 HRB7682 ss15</strain>
    </source>
</reference>
<dbReference type="CDD" id="cd00167">
    <property type="entry name" value="SANT"/>
    <property type="match status" value="3"/>
</dbReference>
<feature type="domain" description="HTH myb-type" evidence="3">
    <location>
        <begin position="114"/>
        <end position="164"/>
    </location>
</feature>
<protein>
    <submittedName>
        <fullName evidence="4">Uncharacterized protein</fullName>
    </submittedName>
</protein>
<reference evidence="4" key="2">
    <citation type="journal article" date="2023" name="Proc. Natl. Acad. Sci. U.S.A.">
        <title>A global phylogenomic analysis of the shiitake genus Lentinula.</title>
        <authorList>
            <person name="Sierra-Patev S."/>
            <person name="Min B."/>
            <person name="Naranjo-Ortiz M."/>
            <person name="Looney B."/>
            <person name="Konkel Z."/>
            <person name="Slot J.C."/>
            <person name="Sakamoto Y."/>
            <person name="Steenwyk J.L."/>
            <person name="Rokas A."/>
            <person name="Carro J."/>
            <person name="Camarero S."/>
            <person name="Ferreira P."/>
            <person name="Molpeceres G."/>
            <person name="Ruiz-Duenas F.J."/>
            <person name="Serrano A."/>
            <person name="Henrissat B."/>
            <person name="Drula E."/>
            <person name="Hughes K.W."/>
            <person name="Mata J.L."/>
            <person name="Ishikawa N.K."/>
            <person name="Vargas-Isla R."/>
            <person name="Ushijima S."/>
            <person name="Smith C.A."/>
            <person name="Donoghue J."/>
            <person name="Ahrendt S."/>
            <person name="Andreopoulos W."/>
            <person name="He G."/>
            <person name="LaButti K."/>
            <person name="Lipzen A."/>
            <person name="Ng V."/>
            <person name="Riley R."/>
            <person name="Sandor L."/>
            <person name="Barry K."/>
            <person name="Martinez A.T."/>
            <person name="Xiao Y."/>
            <person name="Gibbons J.G."/>
            <person name="Terashima K."/>
            <person name="Grigoriev I.V."/>
            <person name="Hibbett D."/>
        </authorList>
    </citation>
    <scope>NUCLEOTIDE SEQUENCE</scope>
    <source>
        <strain evidence="4">Sp2 HRB7682 ss15</strain>
    </source>
</reference>
<dbReference type="GO" id="GO:0000978">
    <property type="term" value="F:RNA polymerase II cis-regulatory region sequence-specific DNA binding"/>
    <property type="evidence" value="ECO:0007669"/>
    <property type="project" value="TreeGrafter"/>
</dbReference>
<evidence type="ECO:0000259" key="2">
    <source>
        <dbReference type="PROSITE" id="PS50090"/>
    </source>
</evidence>
<proteinExistence type="predicted"/>
<feature type="domain" description="Myb-like" evidence="2">
    <location>
        <begin position="109"/>
        <end position="160"/>
    </location>
</feature>
<dbReference type="PROSITE" id="PS50090">
    <property type="entry name" value="MYB_LIKE"/>
    <property type="match status" value="3"/>
</dbReference>
<dbReference type="SUPFAM" id="SSF46689">
    <property type="entry name" value="Homeodomain-like"/>
    <property type="match status" value="2"/>
</dbReference>
<dbReference type="Gene3D" id="1.10.10.60">
    <property type="entry name" value="Homeodomain-like"/>
    <property type="match status" value="3"/>
</dbReference>
<dbReference type="GO" id="GO:0005634">
    <property type="term" value="C:nucleus"/>
    <property type="evidence" value="ECO:0007669"/>
    <property type="project" value="TreeGrafter"/>
</dbReference>
<evidence type="ECO:0000256" key="1">
    <source>
        <dbReference type="SAM" id="MobiDB-lite"/>
    </source>
</evidence>
<evidence type="ECO:0000259" key="3">
    <source>
        <dbReference type="PROSITE" id="PS51294"/>
    </source>
</evidence>
<dbReference type="PROSITE" id="PS51294">
    <property type="entry name" value="HTH_MYB"/>
    <property type="match status" value="3"/>
</dbReference>
<dbReference type="Proteomes" id="UP001150238">
    <property type="component" value="Unassembled WGS sequence"/>
</dbReference>
<dbReference type="SMART" id="SM00717">
    <property type="entry name" value="SANT"/>
    <property type="match status" value="3"/>
</dbReference>
<feature type="compositionally biased region" description="Polar residues" evidence="1">
    <location>
        <begin position="214"/>
        <end position="224"/>
    </location>
</feature>
<dbReference type="AlphaFoldDB" id="A0A9W8ZX71"/>
<feature type="domain" description="Myb-like" evidence="2">
    <location>
        <begin position="6"/>
        <end position="57"/>
    </location>
</feature>
<feature type="region of interest" description="Disordered" evidence="1">
    <location>
        <begin position="170"/>
        <end position="227"/>
    </location>
</feature>
<dbReference type="InterPro" id="IPR050560">
    <property type="entry name" value="MYB_TF"/>
</dbReference>
<dbReference type="GO" id="GO:0045944">
    <property type="term" value="P:positive regulation of transcription by RNA polymerase II"/>
    <property type="evidence" value="ECO:0007669"/>
    <property type="project" value="TreeGrafter"/>
</dbReference>
<name>A0A9W8ZX71_9AGAR</name>
<dbReference type="GO" id="GO:0000278">
    <property type="term" value="P:mitotic cell cycle"/>
    <property type="evidence" value="ECO:0007669"/>
    <property type="project" value="TreeGrafter"/>
</dbReference>
<dbReference type="InterPro" id="IPR001005">
    <property type="entry name" value="SANT/Myb"/>
</dbReference>
<organism evidence="4 5">
    <name type="scientific">Lentinula lateritia</name>
    <dbReference type="NCBI Taxonomy" id="40482"/>
    <lineage>
        <taxon>Eukaryota</taxon>
        <taxon>Fungi</taxon>
        <taxon>Dikarya</taxon>
        <taxon>Basidiomycota</taxon>
        <taxon>Agaricomycotina</taxon>
        <taxon>Agaricomycetes</taxon>
        <taxon>Agaricomycetidae</taxon>
        <taxon>Agaricales</taxon>
        <taxon>Marasmiineae</taxon>
        <taxon>Omphalotaceae</taxon>
        <taxon>Lentinula</taxon>
    </lineage>
</organism>
<dbReference type="GO" id="GO:0000981">
    <property type="term" value="F:DNA-binding transcription factor activity, RNA polymerase II-specific"/>
    <property type="evidence" value="ECO:0007669"/>
    <property type="project" value="TreeGrafter"/>
</dbReference>
<dbReference type="PANTHER" id="PTHR45614">
    <property type="entry name" value="MYB PROTEIN-RELATED"/>
    <property type="match status" value="1"/>
</dbReference>
<dbReference type="InterPro" id="IPR017930">
    <property type="entry name" value="Myb_dom"/>
</dbReference>
<dbReference type="Pfam" id="PF00249">
    <property type="entry name" value="Myb_DNA-binding"/>
    <property type="match status" value="1"/>
</dbReference>
<feature type="domain" description="Myb-like" evidence="2">
    <location>
        <begin position="58"/>
        <end position="108"/>
    </location>
</feature>
<dbReference type="Pfam" id="PF13921">
    <property type="entry name" value="Myb_DNA-bind_6"/>
    <property type="match status" value="1"/>
</dbReference>
<accession>A0A9W8ZX71</accession>
<dbReference type="InterPro" id="IPR009057">
    <property type="entry name" value="Homeodomain-like_sf"/>
</dbReference>
<feature type="compositionally biased region" description="Low complexity" evidence="1">
    <location>
        <begin position="179"/>
        <end position="206"/>
    </location>
</feature>
<feature type="domain" description="HTH myb-type" evidence="3">
    <location>
        <begin position="58"/>
        <end position="112"/>
    </location>
</feature>
<sequence length="410" mass="45843">MLYRERRSWTEEEDQLLRDAVDLEEPGSINPSKWHAIAKHVPSRTNKDCRKRWFAKMASDVVKGGWAPEEDEKLVQAIEKYGTRWSLVSAYVQTRNSDQCAKRWTDTLNPMIDRTRWSAEADALLLNAVQEHGKLWTKIVRIYFPGRTGLAAKNRYNSITRFSTRAPRRKSYKPRFESESASSSISNSPSISSMSSSSSTSDTSEPPSTPPSFELNTPLISDPNSEGLPSEFMLDSTTWSAIESASLECTSHCLPSTMLTYEDLCNAMTSSSDLINDVAGLPDYSDSKSSQNQLSTLPWEDETYSHIQHTIDLCSNSAILSSSHPLDSFDTFLSYQNLDHSSTALSPLPMSPMSDTSSAITQLPADGETTNSLNNSSHVHRNEYGYATVPFWEPANSDPHSFLAQWTTTY</sequence>
<evidence type="ECO:0000313" key="4">
    <source>
        <dbReference type="EMBL" id="KAJ4468683.1"/>
    </source>
</evidence>
<gene>
    <name evidence="4" type="ORF">C8J55DRAFT_524743</name>
</gene>
<dbReference type="PANTHER" id="PTHR45614:SF199">
    <property type="entry name" value="MYB-LIKE TRANSCRIPTION FACTOR (EUROFUNG)-RELATED"/>
    <property type="match status" value="1"/>
</dbReference>
<evidence type="ECO:0000313" key="5">
    <source>
        <dbReference type="Proteomes" id="UP001150238"/>
    </source>
</evidence>
<feature type="domain" description="HTH myb-type" evidence="3">
    <location>
        <begin position="1"/>
        <end position="53"/>
    </location>
</feature>
<dbReference type="EMBL" id="JANVFS010000037">
    <property type="protein sequence ID" value="KAJ4468683.1"/>
    <property type="molecule type" value="Genomic_DNA"/>
</dbReference>
<comment type="caution">
    <text evidence="4">The sequence shown here is derived from an EMBL/GenBank/DDBJ whole genome shotgun (WGS) entry which is preliminary data.</text>
</comment>